<organism evidence="6 7">
    <name type="scientific">Antrihabitans cavernicola</name>
    <dbReference type="NCBI Taxonomy" id="2495913"/>
    <lineage>
        <taxon>Bacteria</taxon>
        <taxon>Bacillati</taxon>
        <taxon>Actinomycetota</taxon>
        <taxon>Actinomycetes</taxon>
        <taxon>Mycobacteriales</taxon>
        <taxon>Nocardiaceae</taxon>
        <taxon>Antrihabitans</taxon>
    </lineage>
</organism>
<evidence type="ECO:0000313" key="7">
    <source>
        <dbReference type="Proteomes" id="UP000322244"/>
    </source>
</evidence>
<dbReference type="OrthoDB" id="2633250at2"/>
<dbReference type="GO" id="GO:0046872">
    <property type="term" value="F:metal ion binding"/>
    <property type="evidence" value="ECO:0007669"/>
    <property type="project" value="UniProtKB-KW"/>
</dbReference>
<keyword evidence="4" id="KW-0479">Metal-binding</keyword>
<feature type="binding site" evidence="4">
    <location>
        <position position="196"/>
    </location>
    <ligand>
        <name>a divalent metal cation</name>
        <dbReference type="ChEBI" id="CHEBI:60240"/>
    </ligand>
</feature>
<dbReference type="InterPro" id="IPR013658">
    <property type="entry name" value="SGL"/>
</dbReference>
<feature type="binding site" evidence="4">
    <location>
        <position position="96"/>
    </location>
    <ligand>
        <name>substrate</name>
    </ligand>
</feature>
<dbReference type="PRINTS" id="PR01790">
    <property type="entry name" value="SMP30FAMILY"/>
</dbReference>
<sequence length="286" mass="30359">MQTLMTNLGLVESPRWHQDRLWFADWIAGEIIAIDAAGEHEVQIRHRSLPLCFDFLPDGTPLVVSGPENALLRAAPDGSLTQYADLSAFSTFGGGNDIVIDGRGNAYVNNPNYDVMAGEPVGATAPGFVSLVTPDGVARVVADDLSFPNGMAVTADNSTLIVAESHRNRLAAFDIAADGSLSRRRVWADLGTGAPDGICLDDENAVWYADVPNKRCVRVREGGEVADTVEIDRGAFACMLGGGDGKTLFIVAAQWAGMSSMAGDVPWNGQVLSTRAQVGRSTPKRG</sequence>
<evidence type="ECO:0000259" key="5">
    <source>
        <dbReference type="Pfam" id="PF08450"/>
    </source>
</evidence>
<comment type="caution">
    <text evidence="6">The sequence shown here is derived from an EMBL/GenBank/DDBJ whole genome shotgun (WGS) entry which is preliminary data.</text>
</comment>
<keyword evidence="4" id="KW-0862">Zinc</keyword>
<feature type="binding site" evidence="4">
    <location>
        <position position="12"/>
    </location>
    <ligand>
        <name>a divalent metal cation</name>
        <dbReference type="ChEBI" id="CHEBI:60240"/>
    </ligand>
</feature>
<dbReference type="InterPro" id="IPR011042">
    <property type="entry name" value="6-blade_b-propeller_TolB-like"/>
</dbReference>
<dbReference type="PANTHER" id="PTHR47572:SF4">
    <property type="entry name" value="LACTONASE DRP35"/>
    <property type="match status" value="1"/>
</dbReference>
<feature type="active site" description="Proton donor/acceptor" evidence="3">
    <location>
        <position position="196"/>
    </location>
</feature>
<keyword evidence="7" id="KW-1185">Reference proteome</keyword>
<evidence type="ECO:0000256" key="3">
    <source>
        <dbReference type="PIRSR" id="PIRSR605511-1"/>
    </source>
</evidence>
<feature type="domain" description="SMP-30/Gluconolactonase/LRE-like region" evidence="5">
    <location>
        <begin position="12"/>
        <end position="253"/>
    </location>
</feature>
<reference evidence="6 7" key="1">
    <citation type="submission" date="2019-07" db="EMBL/GenBank/DDBJ databases">
        <title>Rhodococcus cavernicolus sp. nov., isolated from a cave.</title>
        <authorList>
            <person name="Lee S.D."/>
        </authorList>
    </citation>
    <scope>NUCLEOTIDE SEQUENCE [LARGE SCALE GENOMIC DNA]</scope>
    <source>
        <strain evidence="6 7">C1-24</strain>
    </source>
</reference>
<comment type="cofactor">
    <cofactor evidence="4">
        <name>Zn(2+)</name>
        <dbReference type="ChEBI" id="CHEBI:29105"/>
    </cofactor>
    <text evidence="4">Binds 1 divalent metal cation per subunit.</text>
</comment>
<protein>
    <submittedName>
        <fullName evidence="6">SMP-30/gluconolactonase/LRE family protein</fullName>
    </submittedName>
</protein>
<dbReference type="SUPFAM" id="SSF63829">
    <property type="entry name" value="Calcium-dependent phosphotriesterase"/>
    <property type="match status" value="1"/>
</dbReference>
<dbReference type="PANTHER" id="PTHR47572">
    <property type="entry name" value="LIPOPROTEIN-RELATED"/>
    <property type="match status" value="1"/>
</dbReference>
<accession>A0A5A7SEG8</accession>
<evidence type="ECO:0000256" key="2">
    <source>
        <dbReference type="ARBA" id="ARBA00022801"/>
    </source>
</evidence>
<evidence type="ECO:0000256" key="1">
    <source>
        <dbReference type="ARBA" id="ARBA00008853"/>
    </source>
</evidence>
<dbReference type="InterPro" id="IPR051262">
    <property type="entry name" value="SMP-30/CGR1_Lactonase"/>
</dbReference>
<dbReference type="EMBL" id="VLNY01000001">
    <property type="protein sequence ID" value="KAA0024550.1"/>
    <property type="molecule type" value="Genomic_DNA"/>
</dbReference>
<name>A0A5A7SEG8_9NOCA</name>
<dbReference type="InterPro" id="IPR005511">
    <property type="entry name" value="SMP-30"/>
</dbReference>
<dbReference type="GO" id="GO:0016787">
    <property type="term" value="F:hydrolase activity"/>
    <property type="evidence" value="ECO:0007669"/>
    <property type="project" value="UniProtKB-KW"/>
</dbReference>
<dbReference type="AlphaFoldDB" id="A0A5A7SEG8"/>
<dbReference type="Gene3D" id="2.120.10.30">
    <property type="entry name" value="TolB, C-terminal domain"/>
    <property type="match status" value="1"/>
</dbReference>
<dbReference type="RefSeq" id="WP_149428325.1">
    <property type="nucleotide sequence ID" value="NZ_VLNY01000001.1"/>
</dbReference>
<dbReference type="Proteomes" id="UP000322244">
    <property type="component" value="Unassembled WGS sequence"/>
</dbReference>
<keyword evidence="2" id="KW-0378">Hydrolase</keyword>
<dbReference type="Pfam" id="PF08450">
    <property type="entry name" value="SGL"/>
    <property type="match status" value="1"/>
</dbReference>
<gene>
    <name evidence="6" type="ORF">FOY51_00890</name>
</gene>
<proteinExistence type="inferred from homology"/>
<evidence type="ECO:0000256" key="4">
    <source>
        <dbReference type="PIRSR" id="PIRSR605511-2"/>
    </source>
</evidence>
<feature type="binding site" evidence="4">
    <location>
        <position position="114"/>
    </location>
    <ligand>
        <name>substrate</name>
    </ligand>
</feature>
<evidence type="ECO:0000313" key="6">
    <source>
        <dbReference type="EMBL" id="KAA0024550.1"/>
    </source>
</evidence>
<feature type="binding site" evidence="4">
    <location>
        <position position="149"/>
    </location>
    <ligand>
        <name>a divalent metal cation</name>
        <dbReference type="ChEBI" id="CHEBI:60240"/>
    </ligand>
</feature>
<comment type="similarity">
    <text evidence="1">Belongs to the SMP-30/CGR1 family.</text>
</comment>